<dbReference type="RefSeq" id="WP_275119456.1">
    <property type="nucleotide sequence ID" value="NZ_JAOTPO010000011.1"/>
</dbReference>
<evidence type="ECO:0000259" key="2">
    <source>
        <dbReference type="Pfam" id="PF01370"/>
    </source>
</evidence>
<evidence type="ECO:0000313" key="4">
    <source>
        <dbReference type="EMBL" id="MDE5414850.1"/>
    </source>
</evidence>
<accession>A0ABT5VHC9</accession>
<feature type="domain" description="NAD-dependent epimerase/dehydratase" evidence="2">
    <location>
        <begin position="3"/>
        <end position="224"/>
    </location>
</feature>
<dbReference type="Pfam" id="PF01370">
    <property type="entry name" value="Epimerase"/>
    <property type="match status" value="1"/>
</dbReference>
<dbReference type="InterPro" id="IPR001509">
    <property type="entry name" value="Epimerase_deHydtase"/>
</dbReference>
<protein>
    <submittedName>
        <fullName evidence="4">TIGR01777 family oxidoreductase</fullName>
    </submittedName>
</protein>
<reference evidence="4" key="1">
    <citation type="submission" date="2024-05" db="EMBL/GenBank/DDBJ databases">
        <title>Alkalihalobacillus sp. strain MEB203 novel alkaliphilic bacterium from Lonar Lake, India.</title>
        <authorList>
            <person name="Joshi A."/>
            <person name="Thite S."/>
            <person name="Mengade P."/>
        </authorList>
    </citation>
    <scope>NUCLEOTIDE SEQUENCE</scope>
    <source>
        <strain evidence="4">MEB 203</strain>
    </source>
</reference>
<dbReference type="InterPro" id="IPR010099">
    <property type="entry name" value="SDR39U1"/>
</dbReference>
<dbReference type="PANTHER" id="PTHR11092:SF0">
    <property type="entry name" value="EPIMERASE FAMILY PROTEIN SDR39U1"/>
    <property type="match status" value="1"/>
</dbReference>
<dbReference type="PANTHER" id="PTHR11092">
    <property type="entry name" value="SUGAR NUCLEOTIDE EPIMERASE RELATED"/>
    <property type="match status" value="1"/>
</dbReference>
<organism evidence="4 5">
    <name type="scientific">Alkalihalobacterium chitinilyticum</name>
    <dbReference type="NCBI Taxonomy" id="2980103"/>
    <lineage>
        <taxon>Bacteria</taxon>
        <taxon>Bacillati</taxon>
        <taxon>Bacillota</taxon>
        <taxon>Bacilli</taxon>
        <taxon>Bacillales</taxon>
        <taxon>Bacillaceae</taxon>
        <taxon>Alkalihalobacterium</taxon>
    </lineage>
</organism>
<dbReference type="CDD" id="cd05242">
    <property type="entry name" value="SDR_a8"/>
    <property type="match status" value="1"/>
</dbReference>
<dbReference type="Gene3D" id="3.40.50.720">
    <property type="entry name" value="NAD(P)-binding Rossmann-like Domain"/>
    <property type="match status" value="1"/>
</dbReference>
<dbReference type="Proteomes" id="UP001148125">
    <property type="component" value="Unassembled WGS sequence"/>
</dbReference>
<dbReference type="SUPFAM" id="SSF51735">
    <property type="entry name" value="NAD(P)-binding Rossmann-fold domains"/>
    <property type="match status" value="1"/>
</dbReference>
<name>A0ABT5VHC9_9BACI</name>
<comment type="similarity">
    <text evidence="1">Belongs to the NAD(P)-dependent epimerase/dehydratase family. SDR39U1 subfamily.</text>
</comment>
<keyword evidence="5" id="KW-1185">Reference proteome</keyword>
<dbReference type="Pfam" id="PF08338">
    <property type="entry name" value="DUF1731"/>
    <property type="match status" value="1"/>
</dbReference>
<evidence type="ECO:0000256" key="1">
    <source>
        <dbReference type="ARBA" id="ARBA00009353"/>
    </source>
</evidence>
<proteinExistence type="inferred from homology"/>
<dbReference type="InterPro" id="IPR013549">
    <property type="entry name" value="DUF1731"/>
</dbReference>
<evidence type="ECO:0000313" key="5">
    <source>
        <dbReference type="Proteomes" id="UP001148125"/>
    </source>
</evidence>
<dbReference type="EMBL" id="JAOTPO010000011">
    <property type="protein sequence ID" value="MDE5414850.1"/>
    <property type="molecule type" value="Genomic_DNA"/>
</dbReference>
<dbReference type="NCBIfam" id="TIGR01777">
    <property type="entry name" value="yfcH"/>
    <property type="match status" value="1"/>
</dbReference>
<sequence>MNIAIAGGTGFIGTALTEYFISQGHQVYILTRTPKEKKENVHYVQWLVSGAQPAQSLPPLDALINLAGDSIGSGRWTEQKKERILKSRITATNAAITLLQQLEHQPNVFINASAIGIYGHSDTHTFTEDHVTGGENNFLKEVGIQWETEALKAEDLGIRTVLPRLGLVLDENEGALPKMLLPYRLFAGGALGSGDQWYSWVHIQDVVRLIDFTIKTNEIEGAINVTSPQPVQMTEMGKAIAVALKRPHWLPTPAFALKLLLGEMSSLLLQGQRVLPEKALRYGFTFNYSTIDEALQHLLTQDR</sequence>
<feature type="domain" description="DUF1731" evidence="3">
    <location>
        <begin position="252"/>
        <end position="298"/>
    </location>
</feature>
<dbReference type="InterPro" id="IPR036291">
    <property type="entry name" value="NAD(P)-bd_dom_sf"/>
</dbReference>
<comment type="caution">
    <text evidence="4">The sequence shown here is derived from an EMBL/GenBank/DDBJ whole genome shotgun (WGS) entry which is preliminary data.</text>
</comment>
<gene>
    <name evidence="4" type="ORF">N7Z68_15935</name>
</gene>
<evidence type="ECO:0000259" key="3">
    <source>
        <dbReference type="Pfam" id="PF08338"/>
    </source>
</evidence>